<comment type="caution">
    <text evidence="2">The sequence shown here is derived from an EMBL/GenBank/DDBJ whole genome shotgun (WGS) entry which is preliminary data.</text>
</comment>
<evidence type="ECO:0008006" key="4">
    <source>
        <dbReference type="Google" id="ProtNLM"/>
    </source>
</evidence>
<sequence length="91" mass="9313">MNTAKKLTGLALATAAAGLFAMAPMTASAAQHEGKMECQGVNACKGKSDCKTAASACKGLNACKGKGMMIMSKKDCDTAKAHEAEMKKQGK</sequence>
<organism evidence="2 3">
    <name type="scientific">Candidatus Muproteobacteria bacterium RBG_16_64_10</name>
    <dbReference type="NCBI Taxonomy" id="1817757"/>
    <lineage>
        <taxon>Bacteria</taxon>
        <taxon>Pseudomonadati</taxon>
        <taxon>Pseudomonadota</taxon>
        <taxon>Candidatus Muproteobacteria</taxon>
    </lineage>
</organism>
<proteinExistence type="predicted"/>
<gene>
    <name evidence="2" type="ORF">A2V91_03415</name>
</gene>
<accession>A0A1F6T6W4</accession>
<reference evidence="2 3" key="1">
    <citation type="journal article" date="2016" name="Nat. Commun.">
        <title>Thousands of microbial genomes shed light on interconnected biogeochemical processes in an aquifer system.</title>
        <authorList>
            <person name="Anantharaman K."/>
            <person name="Brown C.T."/>
            <person name="Hug L.A."/>
            <person name="Sharon I."/>
            <person name="Castelle C.J."/>
            <person name="Probst A.J."/>
            <person name="Thomas B.C."/>
            <person name="Singh A."/>
            <person name="Wilkins M.J."/>
            <person name="Karaoz U."/>
            <person name="Brodie E.L."/>
            <person name="Williams K.H."/>
            <person name="Hubbard S.S."/>
            <person name="Banfield J.F."/>
        </authorList>
    </citation>
    <scope>NUCLEOTIDE SEQUENCE [LARGE SCALE GENOMIC DNA]</scope>
</reference>
<dbReference type="Proteomes" id="UP000179334">
    <property type="component" value="Unassembled WGS sequence"/>
</dbReference>
<feature type="signal peptide" evidence="1">
    <location>
        <begin position="1"/>
        <end position="29"/>
    </location>
</feature>
<dbReference type="EMBL" id="MFSR01000014">
    <property type="protein sequence ID" value="OGI40872.1"/>
    <property type="molecule type" value="Genomic_DNA"/>
</dbReference>
<evidence type="ECO:0000313" key="2">
    <source>
        <dbReference type="EMBL" id="OGI40872.1"/>
    </source>
</evidence>
<feature type="chain" id="PRO_5009225436" description="Silver efflux pump" evidence="1">
    <location>
        <begin position="30"/>
        <end position="91"/>
    </location>
</feature>
<keyword evidence="1" id="KW-0732">Signal</keyword>
<evidence type="ECO:0000256" key="1">
    <source>
        <dbReference type="SAM" id="SignalP"/>
    </source>
</evidence>
<name>A0A1F6T6W4_9PROT</name>
<dbReference type="AlphaFoldDB" id="A0A1F6T6W4"/>
<protein>
    <recommendedName>
        <fullName evidence="4">Silver efflux pump</fullName>
    </recommendedName>
</protein>
<evidence type="ECO:0000313" key="3">
    <source>
        <dbReference type="Proteomes" id="UP000179334"/>
    </source>
</evidence>